<reference evidence="2" key="1">
    <citation type="journal article" date="2006" name="Proc. Natl. Acad. Sci. U.S.A.">
        <title>Genome analysis of the smallest free-living eukaryote Ostreococcus tauri unveils many unique features.</title>
        <authorList>
            <person name="Derelle E."/>
            <person name="Ferraz C."/>
            <person name="Rombauts S."/>
            <person name="Rouze P."/>
            <person name="Worden A.Z."/>
            <person name="Robbens S."/>
            <person name="Partensky F."/>
            <person name="Degroeve S."/>
            <person name="Echeynie S."/>
            <person name="Cooke R."/>
            <person name="Saeys Y."/>
            <person name="Wuyts J."/>
            <person name="Jabbari K."/>
            <person name="Bowler C."/>
            <person name="Panaud O."/>
            <person name="Piegu B."/>
            <person name="Ball S.G."/>
            <person name="Ral J.-P."/>
            <person name="Bouget F.-Y."/>
            <person name="Piganeau G."/>
            <person name="De Baets B."/>
            <person name="Picard A."/>
            <person name="Delseny M."/>
            <person name="Demaille J."/>
            <person name="Van de Peer Y."/>
            <person name="Moreau H."/>
        </authorList>
    </citation>
    <scope>NUCLEOTIDE SEQUENCE [LARGE SCALE GENOMIC DNA]</scope>
    <source>
        <strain evidence="2">OTTH 0595 / CCAP 157/2 / RCC745</strain>
    </source>
</reference>
<dbReference type="GeneID" id="34945997"/>
<protein>
    <submittedName>
        <fullName evidence="1">Unnamed product</fullName>
    </submittedName>
</protein>
<dbReference type="Proteomes" id="UP000009170">
    <property type="component" value="Unassembled WGS sequence"/>
</dbReference>
<accession>A0A090M3L2</accession>
<gene>
    <name evidence="1" type="ORF">OT_ostta07g03180</name>
</gene>
<comment type="caution">
    <text evidence="1">The sequence shown here is derived from an EMBL/GenBank/DDBJ whole genome shotgun (WGS) entry which is preliminary data.</text>
</comment>
<name>A0A090M3L2_OSTTA</name>
<evidence type="ECO:0000313" key="1">
    <source>
        <dbReference type="EMBL" id="CEF98781.1"/>
    </source>
</evidence>
<dbReference type="EMBL" id="CAID01000007">
    <property type="protein sequence ID" value="CEF98781.1"/>
    <property type="molecule type" value="Genomic_DNA"/>
</dbReference>
<dbReference type="InParanoid" id="A0A090M3L2"/>
<organism evidence="1 2">
    <name type="scientific">Ostreococcus tauri</name>
    <name type="common">Marine green alga</name>
    <dbReference type="NCBI Taxonomy" id="70448"/>
    <lineage>
        <taxon>Eukaryota</taxon>
        <taxon>Viridiplantae</taxon>
        <taxon>Chlorophyta</taxon>
        <taxon>Mamiellophyceae</taxon>
        <taxon>Mamiellales</taxon>
        <taxon>Bathycoccaceae</taxon>
        <taxon>Ostreococcus</taxon>
    </lineage>
</organism>
<dbReference type="KEGG" id="ota:OT_ostta07g03180"/>
<sequence>MEDPNQDLLDIFNAIESIPNKPKEMFEDFKKWARGDYEDELPRGGGGGGCG</sequence>
<reference evidence="1 2" key="2">
    <citation type="journal article" date="2014" name="BMC Genomics">
        <title>An improved genome of the model marine alga Ostreococcus tauri unfolds by assessing Illumina de novo assemblies.</title>
        <authorList>
            <person name="Blanc-Mathieu R."/>
            <person name="Verhelst B."/>
            <person name="Derelle E."/>
            <person name="Rombauts S."/>
            <person name="Bouget F.Y."/>
            <person name="Carre I."/>
            <person name="Chateau A."/>
            <person name="Eyre-Walker A."/>
            <person name="Grimsley N."/>
            <person name="Moreau H."/>
            <person name="Piegu B."/>
            <person name="Rivals E."/>
            <person name="Schackwitz W."/>
            <person name="Van de Peer Y."/>
            <person name="Piganeau G."/>
        </authorList>
    </citation>
    <scope>NUCLEOTIDE SEQUENCE [LARGE SCALE GENOMIC DNA]</scope>
    <source>
        <strain evidence="2">OTTH 0595 / CCAP 157/2 / RCC745</strain>
    </source>
</reference>
<keyword evidence="2" id="KW-1185">Reference proteome</keyword>
<dbReference type="OrthoDB" id="341421at2759"/>
<proteinExistence type="predicted"/>
<dbReference type="RefSeq" id="XP_022839463.1">
    <property type="nucleotide sequence ID" value="XM_022983837.1"/>
</dbReference>
<dbReference type="AlphaFoldDB" id="A0A090M3L2"/>
<evidence type="ECO:0000313" key="2">
    <source>
        <dbReference type="Proteomes" id="UP000009170"/>
    </source>
</evidence>